<evidence type="ECO:0000256" key="4">
    <source>
        <dbReference type="ARBA" id="ARBA00022989"/>
    </source>
</evidence>
<comment type="caution">
    <text evidence="7">The sequence shown here is derived from an EMBL/GenBank/DDBJ whole genome shotgun (WGS) entry which is preliminary data.</text>
</comment>
<feature type="transmembrane region" description="Helical" evidence="6">
    <location>
        <begin position="47"/>
        <end position="67"/>
    </location>
</feature>
<proteinExistence type="predicted"/>
<evidence type="ECO:0000313" key="7">
    <source>
        <dbReference type="EMBL" id="OBS31271.1"/>
    </source>
</evidence>
<evidence type="ECO:0000256" key="1">
    <source>
        <dbReference type="ARBA" id="ARBA00004651"/>
    </source>
</evidence>
<feature type="transmembrane region" description="Helical" evidence="6">
    <location>
        <begin position="145"/>
        <end position="172"/>
    </location>
</feature>
<dbReference type="PANTHER" id="PTHR30086:SF20">
    <property type="entry name" value="ARGININE EXPORTER PROTEIN ARGO-RELATED"/>
    <property type="match status" value="1"/>
</dbReference>
<keyword evidence="8" id="KW-1185">Reference proteome</keyword>
<name>A0A1A6DX66_9BURK</name>
<keyword evidence="4 6" id="KW-1133">Transmembrane helix</keyword>
<comment type="subcellular location">
    <subcellularLocation>
        <location evidence="1">Cell membrane</location>
        <topology evidence="1">Multi-pass membrane protein</topology>
    </subcellularLocation>
</comment>
<evidence type="ECO:0000256" key="6">
    <source>
        <dbReference type="SAM" id="Phobius"/>
    </source>
</evidence>
<accession>A0A1A6DX66</accession>
<dbReference type="InterPro" id="IPR001123">
    <property type="entry name" value="LeuE-type"/>
</dbReference>
<keyword evidence="5 6" id="KW-0472">Membrane</keyword>
<evidence type="ECO:0000256" key="3">
    <source>
        <dbReference type="ARBA" id="ARBA00022692"/>
    </source>
</evidence>
<keyword evidence="2" id="KW-1003">Cell membrane</keyword>
<dbReference type="Pfam" id="PF01810">
    <property type="entry name" value="LysE"/>
    <property type="match status" value="1"/>
</dbReference>
<dbReference type="OrthoDB" id="9812084at2"/>
<reference evidence="7 8" key="1">
    <citation type="submission" date="2016-06" db="EMBL/GenBank/DDBJ databases">
        <title>Genome sequence of Tepidimonas fonticaldi PL17.</title>
        <authorList>
            <person name="Pinnaka A.K."/>
        </authorList>
    </citation>
    <scope>NUCLEOTIDE SEQUENCE [LARGE SCALE GENOMIC DNA]</scope>
    <source>
        <strain evidence="7 8">PL17</strain>
    </source>
</reference>
<feature type="transmembrane region" description="Helical" evidence="6">
    <location>
        <begin position="112"/>
        <end position="133"/>
    </location>
</feature>
<dbReference type="AlphaFoldDB" id="A0A1A6DX66"/>
<feature type="transmembrane region" description="Helical" evidence="6">
    <location>
        <begin position="192"/>
        <end position="212"/>
    </location>
</feature>
<feature type="transmembrane region" description="Helical" evidence="6">
    <location>
        <begin position="74"/>
        <end position="92"/>
    </location>
</feature>
<sequence>MPWSEFLALLTLATATSFTPGPNTTLSTALAANGGLRRALPFVCAVPVGWSLLLALCAAGVGAAVLAMPVLRQGILWGGVAYLLVLAWRLVGTSTLAQVGAQRLQMSFARGVALQFFNIKAWMLALSIVAGWIAGHPQGWSRFWLVLPVMVFYAFSSNLTYALVGSVLRGWLAGPLVEGRPSGRRLRVFNRLMAAALVLTAVWMLSAGLGGAGRP</sequence>
<dbReference type="RefSeq" id="WP_068608234.1">
    <property type="nucleotide sequence ID" value="NZ_LZDH01000045.1"/>
</dbReference>
<dbReference type="GO" id="GO:0015171">
    <property type="term" value="F:amino acid transmembrane transporter activity"/>
    <property type="evidence" value="ECO:0007669"/>
    <property type="project" value="TreeGrafter"/>
</dbReference>
<dbReference type="GO" id="GO:0033228">
    <property type="term" value="P:cysteine export across plasma membrane"/>
    <property type="evidence" value="ECO:0007669"/>
    <property type="project" value="TreeGrafter"/>
</dbReference>
<protein>
    <submittedName>
        <fullName evidence="7">Lysine transporter LysE</fullName>
    </submittedName>
</protein>
<dbReference type="GO" id="GO:0005886">
    <property type="term" value="C:plasma membrane"/>
    <property type="evidence" value="ECO:0007669"/>
    <property type="project" value="UniProtKB-SubCell"/>
</dbReference>
<evidence type="ECO:0000313" key="8">
    <source>
        <dbReference type="Proteomes" id="UP000091969"/>
    </source>
</evidence>
<evidence type="ECO:0000256" key="2">
    <source>
        <dbReference type="ARBA" id="ARBA00022475"/>
    </source>
</evidence>
<keyword evidence="3 6" id="KW-0812">Transmembrane</keyword>
<gene>
    <name evidence="7" type="ORF">A9O67_03660</name>
</gene>
<dbReference type="Proteomes" id="UP000091969">
    <property type="component" value="Unassembled WGS sequence"/>
</dbReference>
<dbReference type="STRING" id="1101373.A9O67_03660"/>
<dbReference type="PANTHER" id="PTHR30086">
    <property type="entry name" value="ARGININE EXPORTER PROTEIN ARGO"/>
    <property type="match status" value="1"/>
</dbReference>
<dbReference type="EMBL" id="LZDH01000045">
    <property type="protein sequence ID" value="OBS31271.1"/>
    <property type="molecule type" value="Genomic_DNA"/>
</dbReference>
<organism evidence="7 8">
    <name type="scientific">Tepidimonas fonticaldi</name>
    <dbReference type="NCBI Taxonomy" id="1101373"/>
    <lineage>
        <taxon>Bacteria</taxon>
        <taxon>Pseudomonadati</taxon>
        <taxon>Pseudomonadota</taxon>
        <taxon>Betaproteobacteria</taxon>
        <taxon>Burkholderiales</taxon>
        <taxon>Tepidimonas</taxon>
    </lineage>
</organism>
<evidence type="ECO:0000256" key="5">
    <source>
        <dbReference type="ARBA" id="ARBA00023136"/>
    </source>
</evidence>